<dbReference type="Proteomes" id="UP000003656">
    <property type="component" value="Unassembled WGS sequence"/>
</dbReference>
<dbReference type="EMBL" id="ABXB03000004">
    <property type="protein sequence ID" value="EFA22308.1"/>
    <property type="molecule type" value="Genomic_DNA"/>
</dbReference>
<sequence length="64" mass="7101">MGRISVPVVRRWSWVLLAWIGHWQSLASAPLSVHGSSCILRPWPVQPDEQFATAAITPRSTPPV</sequence>
<protein>
    <submittedName>
        <fullName evidence="1">Uncharacterized protein</fullName>
    </submittedName>
</protein>
<name>D1NW22_9BIFI</name>
<dbReference type="STRING" id="561180.BIFGAL_04067"/>
<organism evidence="1 2">
    <name type="scientific">Bifidobacterium gallicum DSM 20093 = LMG 11596</name>
    <dbReference type="NCBI Taxonomy" id="561180"/>
    <lineage>
        <taxon>Bacteria</taxon>
        <taxon>Bacillati</taxon>
        <taxon>Actinomycetota</taxon>
        <taxon>Actinomycetes</taxon>
        <taxon>Bifidobacteriales</taxon>
        <taxon>Bifidobacteriaceae</taxon>
        <taxon>Bifidobacterium</taxon>
    </lineage>
</organism>
<reference evidence="1 2" key="1">
    <citation type="submission" date="2009-11" db="EMBL/GenBank/DDBJ databases">
        <authorList>
            <person name="Weinstock G."/>
            <person name="Sodergren E."/>
            <person name="Clifton S."/>
            <person name="Fulton L."/>
            <person name="Fulton B."/>
            <person name="Courtney L."/>
            <person name="Fronick C."/>
            <person name="Harrison M."/>
            <person name="Strong C."/>
            <person name="Farmer C."/>
            <person name="Delahaunty K."/>
            <person name="Markovic C."/>
            <person name="Hall O."/>
            <person name="Minx P."/>
            <person name="Tomlinson C."/>
            <person name="Mitreva M."/>
            <person name="Nelson J."/>
            <person name="Hou S."/>
            <person name="Wollam A."/>
            <person name="Pepin K.H."/>
            <person name="Johnson M."/>
            <person name="Bhonagiri V."/>
            <person name="Nash W.E."/>
            <person name="Warren W."/>
            <person name="Chinwalla A."/>
            <person name="Mardis E.R."/>
            <person name="Wilson R.K."/>
        </authorList>
    </citation>
    <scope>NUCLEOTIDE SEQUENCE [LARGE SCALE GENOMIC DNA]</scope>
    <source>
        <strain evidence="1 2">DSM 20093</strain>
    </source>
</reference>
<evidence type="ECO:0000313" key="2">
    <source>
        <dbReference type="Proteomes" id="UP000003656"/>
    </source>
</evidence>
<gene>
    <name evidence="1" type="ORF">BIFGAL_04067</name>
</gene>
<evidence type="ECO:0000313" key="1">
    <source>
        <dbReference type="EMBL" id="EFA22308.1"/>
    </source>
</evidence>
<proteinExistence type="predicted"/>
<accession>D1NW22</accession>
<comment type="caution">
    <text evidence="1">The sequence shown here is derived from an EMBL/GenBank/DDBJ whole genome shotgun (WGS) entry which is preliminary data.</text>
</comment>
<dbReference type="AlphaFoldDB" id="D1NW22"/>